<dbReference type="EMBL" id="LNQE01001720">
    <property type="protein sequence ID" value="KUG13304.1"/>
    <property type="molecule type" value="Genomic_DNA"/>
</dbReference>
<reference evidence="6" key="1">
    <citation type="journal article" date="2015" name="Proc. Natl. Acad. Sci. U.S.A.">
        <title>Networks of energetic and metabolic interactions define dynamics in microbial communities.</title>
        <authorList>
            <person name="Embree M."/>
            <person name="Liu J.K."/>
            <person name="Al-Bassam M.M."/>
            <person name="Zengler K."/>
        </authorList>
    </citation>
    <scope>NUCLEOTIDE SEQUENCE</scope>
</reference>
<dbReference type="InterPro" id="IPR022494">
    <property type="entry name" value="Sulfopyruvate_deCO2ase_bsu"/>
</dbReference>
<dbReference type="NCBIfam" id="TIGR03846">
    <property type="entry name" value="sulfopy_beta"/>
    <property type="match status" value="1"/>
</dbReference>
<dbReference type="SUPFAM" id="SSF52518">
    <property type="entry name" value="Thiamin diphosphate-binding fold (THDP-binding)"/>
    <property type="match status" value="2"/>
</dbReference>
<comment type="caution">
    <text evidence="6">The sequence shown here is derived from an EMBL/GenBank/DDBJ whole genome shotgun (WGS) entry which is preliminary data.</text>
</comment>
<dbReference type="AlphaFoldDB" id="A0A0W8EXE2"/>
<accession>A0A0W8EXE2</accession>
<dbReference type="InterPro" id="IPR012001">
    <property type="entry name" value="Thiamin_PyroP_enz_TPP-bd_dom"/>
</dbReference>
<dbReference type="CDD" id="cd03372">
    <property type="entry name" value="TPP_ComE"/>
    <property type="match status" value="1"/>
</dbReference>
<organism evidence="6">
    <name type="scientific">hydrocarbon metagenome</name>
    <dbReference type="NCBI Taxonomy" id="938273"/>
    <lineage>
        <taxon>unclassified sequences</taxon>
        <taxon>metagenomes</taxon>
        <taxon>ecological metagenomes</taxon>
    </lineage>
</organism>
<evidence type="ECO:0000256" key="3">
    <source>
        <dbReference type="ARBA" id="ARBA00023239"/>
    </source>
</evidence>
<dbReference type="NCBIfam" id="TIGR03845">
    <property type="entry name" value="sulfopyru_alph"/>
    <property type="match status" value="1"/>
</dbReference>
<dbReference type="InterPro" id="IPR029061">
    <property type="entry name" value="THDP-binding"/>
</dbReference>
<keyword evidence="1" id="KW-0210">Decarboxylase</keyword>
<dbReference type="Pfam" id="PF02776">
    <property type="entry name" value="TPP_enzyme_N"/>
    <property type="match status" value="1"/>
</dbReference>
<dbReference type="EC" id="4.1.1.79" evidence="6"/>
<dbReference type="PANTHER" id="PTHR42818:SF1">
    <property type="entry name" value="SULFOPYRUVATE DECARBOXYLASE"/>
    <property type="match status" value="1"/>
</dbReference>
<feature type="domain" description="Thiamine pyrophosphate enzyme TPP-binding" evidence="4">
    <location>
        <begin position="232"/>
        <end position="343"/>
    </location>
</feature>
<gene>
    <name evidence="6" type="ORF">ASZ90_016393</name>
</gene>
<keyword evidence="2" id="KW-0786">Thiamine pyrophosphate</keyword>
<dbReference type="GO" id="GO:0030976">
    <property type="term" value="F:thiamine pyrophosphate binding"/>
    <property type="evidence" value="ECO:0007669"/>
    <property type="project" value="InterPro"/>
</dbReference>
<dbReference type="InterPro" id="IPR051818">
    <property type="entry name" value="TPP_dependent_decarboxylase"/>
</dbReference>
<dbReference type="InterPro" id="IPR011766">
    <property type="entry name" value="TPP_enzyme_TPP-bd"/>
</dbReference>
<evidence type="ECO:0000313" key="6">
    <source>
        <dbReference type="EMBL" id="KUG13304.1"/>
    </source>
</evidence>
<keyword evidence="3 6" id="KW-0456">Lyase</keyword>
<sequence length="377" mass="41039">MHEDTCIRLLLDQGINLAVSLPCDKAKDLFALLPSSLETVELLREEDGVGVCVGAYLAGRKPAMVIQSSGLGNMLNALLSLSRTYDLPLPVIASWRGVYKETIPAQVPFNAALPGILKAADIPFVIINQSHELDRISEMIDTSFRCHTPAVALVSPRCWEGTTVCELQEDIPDRSRHIHLVHERNVPSPAMTRLDAIRAIAPHLHDAAVVSNIGVPSKELFWTEDRKENFYMLGSYTQASSTGLGIALSTRRRTMVIDGDGSLLGTAILPVIAVKKPRNLTIICLDNGVFGSTGNQMTPAYRQVDLELYARACGFEQTAKVTSAEEIGGAIASLEQGPSFIHVVIRPGNSDAANIPLTPHEIRDRFMNTIRNDAIQG</sequence>
<evidence type="ECO:0000259" key="5">
    <source>
        <dbReference type="Pfam" id="PF02776"/>
    </source>
</evidence>
<evidence type="ECO:0000256" key="1">
    <source>
        <dbReference type="ARBA" id="ARBA00022793"/>
    </source>
</evidence>
<dbReference type="InterPro" id="IPR022502">
    <property type="entry name" value="Sulfopyruvate_deCO2ase_alpha"/>
</dbReference>
<dbReference type="Gene3D" id="3.40.50.970">
    <property type="match status" value="2"/>
</dbReference>
<name>A0A0W8EXE2_9ZZZZ</name>
<dbReference type="GO" id="GO:0050545">
    <property type="term" value="F:sulfopyruvate decarboxylase activity"/>
    <property type="evidence" value="ECO:0007669"/>
    <property type="project" value="UniProtKB-EC"/>
</dbReference>
<dbReference type="Pfam" id="PF02775">
    <property type="entry name" value="TPP_enzyme_C"/>
    <property type="match status" value="1"/>
</dbReference>
<dbReference type="CDD" id="cd07035">
    <property type="entry name" value="TPP_PYR_POX_like"/>
    <property type="match status" value="1"/>
</dbReference>
<feature type="domain" description="Thiamine pyrophosphate enzyme N-terminal TPP-binding" evidence="5">
    <location>
        <begin position="6"/>
        <end position="102"/>
    </location>
</feature>
<protein>
    <submittedName>
        <fullName evidence="6">Sulfopyruvate decarboxylase-alpha subunit / sulfopyruvate decarboxylase-beta subunit</fullName>
        <ecNumber evidence="6">4.1.1.79</ecNumber>
    </submittedName>
</protein>
<evidence type="ECO:0000256" key="2">
    <source>
        <dbReference type="ARBA" id="ARBA00023052"/>
    </source>
</evidence>
<evidence type="ECO:0000259" key="4">
    <source>
        <dbReference type="Pfam" id="PF02775"/>
    </source>
</evidence>
<proteinExistence type="predicted"/>
<dbReference type="PANTHER" id="PTHR42818">
    <property type="entry name" value="SULFOPYRUVATE DECARBOXYLASE SUBUNIT ALPHA"/>
    <property type="match status" value="1"/>
</dbReference>
<keyword evidence="6" id="KW-0670">Pyruvate</keyword>